<reference evidence="2 3" key="1">
    <citation type="submission" date="2018-01" db="EMBL/GenBank/DDBJ databases">
        <title>Draft genome of the strawberry crown rot pathogen Phytophthora cactorum.</title>
        <authorList>
            <person name="Armitage A.D."/>
            <person name="Lysoe E."/>
            <person name="Nellist C.F."/>
            <person name="Harrison R.J."/>
            <person name="Brurberg M.B."/>
        </authorList>
    </citation>
    <scope>NUCLEOTIDE SEQUENCE [LARGE SCALE GENOMIC DNA]</scope>
    <source>
        <strain evidence="2 3">10300</strain>
    </source>
</reference>
<dbReference type="GO" id="GO:0003676">
    <property type="term" value="F:nucleic acid binding"/>
    <property type="evidence" value="ECO:0007669"/>
    <property type="project" value="InterPro"/>
</dbReference>
<dbReference type="AlphaFoldDB" id="A0A329RQ04"/>
<dbReference type="STRING" id="29920.A0A329RQ04"/>
<proteinExistence type="predicted"/>
<dbReference type="Gene3D" id="3.30.420.10">
    <property type="entry name" value="Ribonuclease H-like superfamily/Ribonuclease H"/>
    <property type="match status" value="1"/>
</dbReference>
<dbReference type="Proteomes" id="UP000251314">
    <property type="component" value="Unassembled WGS sequence"/>
</dbReference>
<dbReference type="OrthoDB" id="121736at2759"/>
<organism evidence="2 3">
    <name type="scientific">Phytophthora cactorum</name>
    <dbReference type="NCBI Taxonomy" id="29920"/>
    <lineage>
        <taxon>Eukaryota</taxon>
        <taxon>Sar</taxon>
        <taxon>Stramenopiles</taxon>
        <taxon>Oomycota</taxon>
        <taxon>Peronosporomycetes</taxon>
        <taxon>Peronosporales</taxon>
        <taxon>Peronosporaceae</taxon>
        <taxon>Phytophthora</taxon>
    </lineage>
</organism>
<dbReference type="EMBL" id="MJFZ01000664">
    <property type="protein sequence ID" value="RAW26289.1"/>
    <property type="molecule type" value="Genomic_DNA"/>
</dbReference>
<comment type="caution">
    <text evidence="2">The sequence shown here is derived from an EMBL/GenBank/DDBJ whole genome shotgun (WGS) entry which is preliminary data.</text>
</comment>
<dbReference type="InterPro" id="IPR036397">
    <property type="entry name" value="RNaseH_sf"/>
</dbReference>
<name>A0A329RQ04_9STRA</name>
<evidence type="ECO:0000313" key="3">
    <source>
        <dbReference type="Proteomes" id="UP000251314"/>
    </source>
</evidence>
<dbReference type="InterPro" id="IPR004875">
    <property type="entry name" value="DDE_SF_endonuclease_dom"/>
</dbReference>
<keyword evidence="3" id="KW-1185">Reference proteome</keyword>
<dbReference type="VEuPathDB" id="FungiDB:PC110_g17304"/>
<gene>
    <name evidence="2" type="ORF">PC110_g17304</name>
</gene>
<sequence>MNSALFEEWLQYFAQSVLTSVKRPLVLILDGCAFHYSTKVVDLAANLRIMLVFLPNATHLLQPLNVAVFAKLKNKIRELIDELVDEDHEGYFTISKDEAIKVSSLAWKGSKMARNIDSGFMACGLFPLSLVKIQAQRSATSCSTTALAANEDER</sequence>
<evidence type="ECO:0000313" key="2">
    <source>
        <dbReference type="EMBL" id="RAW26289.1"/>
    </source>
</evidence>
<evidence type="ECO:0000259" key="1">
    <source>
        <dbReference type="Pfam" id="PF03184"/>
    </source>
</evidence>
<accession>A0A329RQ04</accession>
<feature type="domain" description="DDE-1" evidence="1">
    <location>
        <begin position="1"/>
        <end position="120"/>
    </location>
</feature>
<dbReference type="Pfam" id="PF03184">
    <property type="entry name" value="DDE_1"/>
    <property type="match status" value="1"/>
</dbReference>
<protein>
    <recommendedName>
        <fullName evidence="1">DDE-1 domain-containing protein</fullName>
    </recommendedName>
</protein>